<dbReference type="AlphaFoldDB" id="A0A024RVR6"/>
<feature type="compositionally biased region" description="Basic and acidic residues" evidence="1">
    <location>
        <begin position="33"/>
        <end position="44"/>
    </location>
</feature>
<proteinExistence type="predicted"/>
<dbReference type="HOGENOM" id="CLU_2335147_0_0_1"/>
<sequence length="98" mass="11690">MAPRRAVADASPSSQRRLRLSEDSPPQRHPILRQREQRSKRKELQRVKRLLEEYMLSAKAETDTDADTDTDVETRWERSTRGDAKAFWVEQLYRYEEL</sequence>
<organism evidence="2 3">
    <name type="scientific">Hypocrea jecorina (strain ATCC 56765 / BCRC 32924 / NRRL 11460 / Rut C-30)</name>
    <name type="common">Trichoderma reesei</name>
    <dbReference type="NCBI Taxonomy" id="1344414"/>
    <lineage>
        <taxon>Eukaryota</taxon>
        <taxon>Fungi</taxon>
        <taxon>Dikarya</taxon>
        <taxon>Ascomycota</taxon>
        <taxon>Pezizomycotina</taxon>
        <taxon>Sordariomycetes</taxon>
        <taxon>Hypocreomycetidae</taxon>
        <taxon>Hypocreales</taxon>
        <taxon>Hypocreaceae</taxon>
        <taxon>Trichoderma</taxon>
    </lineage>
</organism>
<feature type="region of interest" description="Disordered" evidence="1">
    <location>
        <begin position="1"/>
        <end position="44"/>
    </location>
</feature>
<protein>
    <submittedName>
        <fullName evidence="2">Uncharacterized protein</fullName>
    </submittedName>
</protein>
<gene>
    <name evidence="2" type="ORF">M419DRAFT_121269</name>
</gene>
<evidence type="ECO:0000256" key="1">
    <source>
        <dbReference type="SAM" id="MobiDB-lite"/>
    </source>
</evidence>
<dbReference type="EMBL" id="KI911181">
    <property type="protein sequence ID" value="ETR96937.1"/>
    <property type="molecule type" value="Genomic_DNA"/>
</dbReference>
<dbReference type="Proteomes" id="UP000024376">
    <property type="component" value="Unassembled WGS sequence"/>
</dbReference>
<evidence type="ECO:0000313" key="3">
    <source>
        <dbReference type="Proteomes" id="UP000024376"/>
    </source>
</evidence>
<dbReference type="OrthoDB" id="4896195at2759"/>
<accession>A0A024RVR6</accession>
<name>A0A024RVR6_HYPJR</name>
<reference evidence="3" key="1">
    <citation type="journal article" date="2013" name="Ind. Biotechnol.">
        <title>Comparative genomics analysis of Trichoderma reesei strains.</title>
        <authorList>
            <person name="Koike H."/>
            <person name="Aerts A."/>
            <person name="LaButti K."/>
            <person name="Grigoriev I.V."/>
            <person name="Baker S.E."/>
        </authorList>
    </citation>
    <scope>NUCLEOTIDE SEQUENCE [LARGE SCALE GENOMIC DNA]</scope>
    <source>
        <strain evidence="3">ATCC 56765 / BCRC 32924 / NRRL 11460 / Rut C-30</strain>
    </source>
</reference>
<dbReference type="KEGG" id="trr:M419DRAFT_121269"/>
<evidence type="ECO:0000313" key="2">
    <source>
        <dbReference type="EMBL" id="ETR96937.1"/>
    </source>
</evidence>